<keyword evidence="4 7" id="KW-0378">Hydrolase</keyword>
<dbReference type="SUPFAM" id="SSF103025">
    <property type="entry name" value="Folate-binding domain"/>
    <property type="match status" value="1"/>
</dbReference>
<dbReference type="GO" id="GO:0003924">
    <property type="term" value="F:GTPase activity"/>
    <property type="evidence" value="ECO:0007669"/>
    <property type="project" value="UniProtKB-UniRule"/>
</dbReference>
<feature type="binding site" evidence="7">
    <location>
        <position position="248"/>
    </location>
    <ligand>
        <name>Mg(2+)</name>
        <dbReference type="ChEBI" id="CHEBI:18420"/>
    </ligand>
</feature>
<feature type="binding site" evidence="7">
    <location>
        <position position="21"/>
    </location>
    <ligand>
        <name>(6S)-5-formyl-5,6,7,8-tetrahydrofolate</name>
        <dbReference type="ChEBI" id="CHEBI:57457"/>
    </ligand>
</feature>
<evidence type="ECO:0000313" key="10">
    <source>
        <dbReference type="Proteomes" id="UP000236327"/>
    </source>
</evidence>
<dbReference type="OrthoDB" id="9805918at2"/>
<dbReference type="GO" id="GO:0002098">
    <property type="term" value="P:tRNA wobble uridine modification"/>
    <property type="evidence" value="ECO:0007669"/>
    <property type="project" value="TreeGrafter"/>
</dbReference>
<dbReference type="PROSITE" id="PS51709">
    <property type="entry name" value="G_TRME"/>
    <property type="match status" value="1"/>
</dbReference>
<keyword evidence="6 7" id="KW-0342">GTP-binding</keyword>
<evidence type="ECO:0000256" key="3">
    <source>
        <dbReference type="ARBA" id="ARBA00022741"/>
    </source>
</evidence>
<dbReference type="Proteomes" id="UP000236327">
    <property type="component" value="Unassembled WGS sequence"/>
</dbReference>
<dbReference type="GO" id="GO:0046872">
    <property type="term" value="F:metal ion binding"/>
    <property type="evidence" value="ECO:0007669"/>
    <property type="project" value="UniProtKB-KW"/>
</dbReference>
<dbReference type="CDD" id="cd14858">
    <property type="entry name" value="TrmE_N"/>
    <property type="match status" value="1"/>
</dbReference>
<feature type="binding site" evidence="7">
    <location>
        <begin position="242"/>
        <end position="248"/>
    </location>
    <ligand>
        <name>GTP</name>
        <dbReference type="ChEBI" id="CHEBI:37565"/>
    </ligand>
</feature>
<dbReference type="GO" id="GO:0005737">
    <property type="term" value="C:cytoplasm"/>
    <property type="evidence" value="ECO:0007669"/>
    <property type="project" value="UniProtKB-SubCell"/>
</dbReference>
<accession>A0A2K2FSJ5</accession>
<evidence type="ECO:0000313" key="9">
    <source>
        <dbReference type="EMBL" id="PNU01738.1"/>
    </source>
</evidence>
<comment type="subcellular location">
    <subcellularLocation>
        <location evidence="7">Cytoplasm</location>
    </subcellularLocation>
</comment>
<keyword evidence="7" id="KW-0460">Magnesium</keyword>
<name>A0A2K2FSJ5_9SPHN</name>
<dbReference type="InterPro" id="IPR027266">
    <property type="entry name" value="TrmE/GcvT-like"/>
</dbReference>
<dbReference type="GO" id="GO:0030488">
    <property type="term" value="P:tRNA methylation"/>
    <property type="evidence" value="ECO:0007669"/>
    <property type="project" value="TreeGrafter"/>
</dbReference>
<comment type="subunit">
    <text evidence="7">Homodimer. Heterotetramer of two MnmE and two MnmG subunits.</text>
</comment>
<dbReference type="InterPro" id="IPR005225">
    <property type="entry name" value="Small_GTP-bd"/>
</dbReference>
<dbReference type="NCBIfam" id="TIGR00231">
    <property type="entry name" value="small_GTP"/>
    <property type="match status" value="1"/>
</dbReference>
<dbReference type="Gene3D" id="1.20.120.430">
    <property type="entry name" value="tRNA modification GTPase MnmE domain 2"/>
    <property type="match status" value="1"/>
</dbReference>
<sequence>MDDTIFALSSGSPPAAIAVVRISGPCAGEALTRLSGSIPQPRRASYRALSVSRETVLDHALVLWFPGPNTATGEDLAELHLHGGKAVVAAVESALTELPGLRRAVAGEFTRRAFANGRIDLAEAEGLADLLSAETELQRRSAVAMAGGALSRQVDDWRMRVLTASAAVEAVLDFGDEDDVADLPADFLTRIDHLAAEVADWLSRPRAETLREGFRVVLAGPPNAGKSTLFNALVEDEAAITAPLAGTTRDVLTRAVAIGGVPFVFADTAGLRDETDDVIEAIGIDRARAALDRADLVLWLGAPGEGPADAWEVTPQIDTATAPSNPAARHAISAVTGEGLDSLRGDLVETARSTMPRPGDAALNARQHAFLADAEVALRSARHERDPLLVAECLRRARVAFDGLVGRTTTEDMLDALFGRFCIGK</sequence>
<keyword evidence="10" id="KW-1185">Reference proteome</keyword>
<comment type="cofactor">
    <cofactor evidence="7">
        <name>K(+)</name>
        <dbReference type="ChEBI" id="CHEBI:29103"/>
    </cofactor>
    <text evidence="7">Binds 1 potassium ion per subunit.</text>
</comment>
<dbReference type="FunFam" id="3.30.1360.120:FF:000007">
    <property type="entry name" value="tRNA modification GTPase GTPBP3, mitochondrial"/>
    <property type="match status" value="1"/>
</dbReference>
<feature type="binding site" evidence="7">
    <location>
        <position position="425"/>
    </location>
    <ligand>
        <name>(6S)-5-formyl-5,6,7,8-tetrahydrofolate</name>
        <dbReference type="ChEBI" id="CHEBI:57457"/>
    </ligand>
</feature>
<evidence type="ECO:0000256" key="2">
    <source>
        <dbReference type="ARBA" id="ARBA00022694"/>
    </source>
</evidence>
<evidence type="ECO:0000256" key="5">
    <source>
        <dbReference type="ARBA" id="ARBA00022958"/>
    </source>
</evidence>
<dbReference type="InterPro" id="IPR027417">
    <property type="entry name" value="P-loop_NTPase"/>
</dbReference>
<feature type="binding site" evidence="7">
    <location>
        <begin position="267"/>
        <end position="270"/>
    </location>
    <ligand>
        <name>GTP</name>
        <dbReference type="ChEBI" id="CHEBI:37565"/>
    </ligand>
</feature>
<comment type="function">
    <text evidence="7">Exhibits a very high intrinsic GTPase hydrolysis rate. Involved in the addition of a carboxymethylaminomethyl (cmnm) group at the wobble position (U34) of certain tRNAs, forming tRNA-cmnm(5)s(2)U34.</text>
</comment>
<dbReference type="InterPro" id="IPR004520">
    <property type="entry name" value="GTPase_MnmE"/>
</dbReference>
<evidence type="ECO:0000256" key="6">
    <source>
        <dbReference type="ARBA" id="ARBA00023134"/>
    </source>
</evidence>
<keyword evidence="5 7" id="KW-0630">Potassium</keyword>
<evidence type="ECO:0000259" key="8">
    <source>
        <dbReference type="PROSITE" id="PS51709"/>
    </source>
</evidence>
<dbReference type="AlphaFoldDB" id="A0A2K2FSJ5"/>
<dbReference type="InterPro" id="IPR031168">
    <property type="entry name" value="G_TrmE"/>
</dbReference>
<dbReference type="InterPro" id="IPR025867">
    <property type="entry name" value="MnmE_helical"/>
</dbReference>
<keyword evidence="7" id="KW-0963">Cytoplasm</keyword>
<evidence type="ECO:0000256" key="7">
    <source>
        <dbReference type="HAMAP-Rule" id="MF_00379"/>
    </source>
</evidence>
<dbReference type="HAMAP" id="MF_00379">
    <property type="entry name" value="GTPase_MnmE"/>
    <property type="match status" value="1"/>
</dbReference>
<keyword evidence="7" id="KW-0479">Metal-binding</keyword>
<dbReference type="InterPro" id="IPR018948">
    <property type="entry name" value="GTP-bd_TrmE_N"/>
</dbReference>
<proteinExistence type="inferred from homology"/>
<feature type="binding site" evidence="7">
    <location>
        <begin position="223"/>
        <end position="228"/>
    </location>
    <ligand>
        <name>GTP</name>
        <dbReference type="ChEBI" id="CHEBI:37565"/>
    </ligand>
</feature>
<feature type="binding site" evidence="7">
    <location>
        <position position="227"/>
    </location>
    <ligand>
        <name>Mg(2+)</name>
        <dbReference type="ChEBI" id="CHEBI:18420"/>
    </ligand>
</feature>
<reference evidence="9 10" key="1">
    <citation type="submission" date="2016-05" db="EMBL/GenBank/DDBJ databases">
        <title>Complete genome sequence of Novosphingobium guangzhouense SA925(T).</title>
        <authorList>
            <person name="Sha S."/>
        </authorList>
    </citation>
    <scope>NUCLEOTIDE SEQUENCE [LARGE SCALE GENOMIC DNA]</scope>
    <source>
        <strain evidence="9 10">SA925</strain>
    </source>
</reference>
<dbReference type="SUPFAM" id="SSF52540">
    <property type="entry name" value="P-loop containing nucleoside triphosphate hydrolases"/>
    <property type="match status" value="1"/>
</dbReference>
<keyword evidence="3 7" id="KW-0547">Nucleotide-binding</keyword>
<dbReference type="NCBIfam" id="NF003661">
    <property type="entry name" value="PRK05291.1-3"/>
    <property type="match status" value="1"/>
</dbReference>
<dbReference type="PANTHER" id="PTHR42714:SF2">
    <property type="entry name" value="TRNA MODIFICATION GTPASE GTPBP3, MITOCHONDRIAL"/>
    <property type="match status" value="1"/>
</dbReference>
<dbReference type="Pfam" id="PF10396">
    <property type="entry name" value="TrmE_N"/>
    <property type="match status" value="1"/>
</dbReference>
<protein>
    <recommendedName>
        <fullName evidence="7">tRNA modification GTPase MnmE</fullName>
        <ecNumber evidence="7">3.6.-.-</ecNumber>
    </recommendedName>
</protein>
<feature type="binding site" evidence="7">
    <location>
        <position position="78"/>
    </location>
    <ligand>
        <name>(6S)-5-formyl-5,6,7,8-tetrahydrofolate</name>
        <dbReference type="ChEBI" id="CHEBI:57457"/>
    </ligand>
</feature>
<comment type="similarity">
    <text evidence="1 7">Belongs to the TRAFAC class TrmE-Era-EngA-EngB-Septin-like GTPase superfamily. TrmE GTPase family.</text>
</comment>
<dbReference type="EC" id="3.6.-.-" evidence="7"/>
<feature type="domain" description="TrmE-type G" evidence="8">
    <location>
        <begin position="213"/>
        <end position="352"/>
    </location>
</feature>
<dbReference type="Gene3D" id="3.30.1360.120">
    <property type="entry name" value="Probable tRNA modification gtpase trme, domain 1"/>
    <property type="match status" value="1"/>
</dbReference>
<dbReference type="GO" id="GO:0005525">
    <property type="term" value="F:GTP binding"/>
    <property type="evidence" value="ECO:0007669"/>
    <property type="project" value="UniProtKB-UniRule"/>
</dbReference>
<evidence type="ECO:0000256" key="4">
    <source>
        <dbReference type="ARBA" id="ARBA00022801"/>
    </source>
</evidence>
<gene>
    <name evidence="7" type="primary">mnmE</name>
    <name evidence="7" type="synonym">trmE</name>
    <name evidence="9" type="ORF">A8V01_11795</name>
</gene>
<dbReference type="CDD" id="cd04164">
    <property type="entry name" value="trmE"/>
    <property type="match status" value="1"/>
</dbReference>
<dbReference type="PANTHER" id="PTHR42714">
    <property type="entry name" value="TRNA MODIFICATION GTPASE GTPBP3"/>
    <property type="match status" value="1"/>
</dbReference>
<dbReference type="Gene3D" id="3.40.50.300">
    <property type="entry name" value="P-loop containing nucleotide triphosphate hydrolases"/>
    <property type="match status" value="1"/>
</dbReference>
<dbReference type="EMBL" id="LYMM01000106">
    <property type="protein sequence ID" value="PNU01738.1"/>
    <property type="molecule type" value="Genomic_DNA"/>
</dbReference>
<evidence type="ECO:0000256" key="1">
    <source>
        <dbReference type="ARBA" id="ARBA00011043"/>
    </source>
</evidence>
<feature type="binding site" evidence="7">
    <location>
        <position position="118"/>
    </location>
    <ligand>
        <name>(6S)-5-formyl-5,6,7,8-tetrahydrofolate</name>
        <dbReference type="ChEBI" id="CHEBI:57457"/>
    </ligand>
</feature>
<dbReference type="Pfam" id="PF12631">
    <property type="entry name" value="MnmE_helical"/>
    <property type="match status" value="1"/>
</dbReference>
<dbReference type="RefSeq" id="WP_103099402.1">
    <property type="nucleotide sequence ID" value="NZ_LYMM01000106.1"/>
</dbReference>
<dbReference type="Pfam" id="PF01926">
    <property type="entry name" value="MMR_HSR1"/>
    <property type="match status" value="1"/>
</dbReference>
<dbReference type="InterPro" id="IPR027368">
    <property type="entry name" value="MnmE_dom2"/>
</dbReference>
<dbReference type="InterPro" id="IPR006073">
    <property type="entry name" value="GTP-bd"/>
</dbReference>
<dbReference type="SUPFAM" id="SSF116878">
    <property type="entry name" value="TrmE connector domain"/>
    <property type="match status" value="1"/>
</dbReference>
<comment type="caution">
    <text evidence="7">Lacks conserved residue(s) required for the propagation of feature annotation.</text>
</comment>
<organism evidence="9 10">
    <name type="scientific">Novosphingobium guangzhouense</name>
    <dbReference type="NCBI Taxonomy" id="1850347"/>
    <lineage>
        <taxon>Bacteria</taxon>
        <taxon>Pseudomonadati</taxon>
        <taxon>Pseudomonadota</taxon>
        <taxon>Alphaproteobacteria</taxon>
        <taxon>Sphingomonadales</taxon>
        <taxon>Sphingomonadaceae</taxon>
        <taxon>Novosphingobium</taxon>
    </lineage>
</organism>
<comment type="caution">
    <text evidence="9">The sequence shown here is derived from an EMBL/GenBank/DDBJ whole genome shotgun (WGS) entry which is preliminary data.</text>
</comment>
<keyword evidence="2 7" id="KW-0819">tRNA processing</keyword>